<evidence type="ECO:0000313" key="2">
    <source>
        <dbReference type="Proteomes" id="UP001249945"/>
    </source>
</evidence>
<reference evidence="1" key="1">
    <citation type="submission" date="2022-04" db="EMBL/GenBank/DDBJ databases">
        <title>Draft genome sequences of lactic acid bacteria (LAB) strains involved in meat spoilage.</title>
        <authorList>
            <person name="Palevich N."/>
        </authorList>
    </citation>
    <scope>NUCLEOTIDE SEQUENCE</scope>
    <source>
        <strain evidence="1">9-14</strain>
    </source>
</reference>
<dbReference type="RefSeq" id="WP_311781089.1">
    <property type="nucleotide sequence ID" value="NZ_JALRMR010000033.1"/>
</dbReference>
<organism evidence="1 2">
    <name type="scientific">Carnobacterium divergens</name>
    <name type="common">Lactobacillus divergens</name>
    <dbReference type="NCBI Taxonomy" id="2748"/>
    <lineage>
        <taxon>Bacteria</taxon>
        <taxon>Bacillati</taxon>
        <taxon>Bacillota</taxon>
        <taxon>Bacilli</taxon>
        <taxon>Lactobacillales</taxon>
        <taxon>Carnobacteriaceae</taxon>
        <taxon>Carnobacterium</taxon>
    </lineage>
</organism>
<dbReference type="Proteomes" id="UP001249945">
    <property type="component" value="Unassembled WGS sequence"/>
</dbReference>
<evidence type="ECO:0000313" key="1">
    <source>
        <dbReference type="EMBL" id="MDT1975486.1"/>
    </source>
</evidence>
<proteinExistence type="predicted"/>
<dbReference type="EMBL" id="JALRMR010000033">
    <property type="protein sequence ID" value="MDT1975486.1"/>
    <property type="molecule type" value="Genomic_DNA"/>
</dbReference>
<name>A0AAW8RCG8_CARDV</name>
<dbReference type="AlphaFoldDB" id="A0AAW8RCG8"/>
<comment type="caution">
    <text evidence="1">The sequence shown here is derived from an EMBL/GenBank/DDBJ whole genome shotgun (WGS) entry which is preliminary data.</text>
</comment>
<protein>
    <submittedName>
        <fullName evidence="1">Uncharacterized protein</fullName>
    </submittedName>
</protein>
<accession>A0AAW8RCG8</accession>
<sequence length="85" mass="9928">MELDNLRKTIELHGLRTGFDMETNKLVILSNGFMKLGEINHSEQFDVHINGHFKRQVPREAQIDIFKAIFRFVETPMEKRQGNGD</sequence>
<gene>
    <name evidence="1" type="ORF">MX635_13845</name>
</gene>